<keyword evidence="1" id="KW-1133">Transmembrane helix</keyword>
<dbReference type="GO" id="GO:0004176">
    <property type="term" value="F:ATP-dependent peptidase activity"/>
    <property type="evidence" value="ECO:0007669"/>
    <property type="project" value="InterPro"/>
</dbReference>
<feature type="transmembrane region" description="Helical" evidence="1">
    <location>
        <begin position="135"/>
        <end position="158"/>
    </location>
</feature>
<accession>A0A106DR78</accession>
<dbReference type="EMBL" id="LPEQ01000113">
    <property type="protein sequence ID" value="KVV40837.1"/>
    <property type="molecule type" value="Genomic_DNA"/>
</dbReference>
<keyword evidence="3" id="KW-1185">Reference proteome</keyword>
<dbReference type="RefSeq" id="WP_060108159.1">
    <property type="nucleotide sequence ID" value="NZ_LPEQ01000113.1"/>
</dbReference>
<dbReference type="GO" id="GO:0006508">
    <property type="term" value="P:proteolysis"/>
    <property type="evidence" value="ECO:0007669"/>
    <property type="project" value="InterPro"/>
</dbReference>
<feature type="transmembrane region" description="Helical" evidence="1">
    <location>
        <begin position="204"/>
        <end position="222"/>
    </location>
</feature>
<organism evidence="2 3">
    <name type="scientific">Burkholderia territorii</name>
    <dbReference type="NCBI Taxonomy" id="1503055"/>
    <lineage>
        <taxon>Bacteria</taxon>
        <taxon>Pseudomonadati</taxon>
        <taxon>Pseudomonadota</taxon>
        <taxon>Betaproteobacteria</taxon>
        <taxon>Burkholderiales</taxon>
        <taxon>Burkholderiaceae</taxon>
        <taxon>Burkholderia</taxon>
        <taxon>Burkholderia cepacia complex</taxon>
    </lineage>
</organism>
<evidence type="ECO:0000313" key="3">
    <source>
        <dbReference type="Proteomes" id="UP000062317"/>
    </source>
</evidence>
<feature type="transmembrane region" description="Helical" evidence="1">
    <location>
        <begin position="170"/>
        <end position="192"/>
    </location>
</feature>
<name>A0A106DR78_9BURK</name>
<feature type="transmembrane region" description="Helical" evidence="1">
    <location>
        <begin position="41"/>
        <end position="60"/>
    </location>
</feature>
<keyword evidence="1" id="KW-0812">Transmembrane</keyword>
<feature type="transmembrane region" description="Helical" evidence="1">
    <location>
        <begin position="95"/>
        <end position="115"/>
    </location>
</feature>
<reference evidence="2 3" key="1">
    <citation type="submission" date="2015-11" db="EMBL/GenBank/DDBJ databases">
        <title>Expanding the genomic diversity of Burkholderia species for the development of highly accurate diagnostics.</title>
        <authorList>
            <person name="Sahl J."/>
            <person name="Keim P."/>
            <person name="Wagner D."/>
        </authorList>
    </citation>
    <scope>NUCLEOTIDE SEQUENCE [LARGE SCALE GENOMIC DNA]</scope>
    <source>
        <strain evidence="2 3">MSMB1301WGS</strain>
    </source>
</reference>
<dbReference type="Gene3D" id="1.20.58.760">
    <property type="entry name" value="Peptidase M41"/>
    <property type="match status" value="1"/>
</dbReference>
<evidence type="ECO:0000313" key="2">
    <source>
        <dbReference type="EMBL" id="KVV40837.1"/>
    </source>
</evidence>
<gene>
    <name evidence="2" type="ORF">WT27_12990</name>
</gene>
<keyword evidence="1" id="KW-0472">Membrane</keyword>
<dbReference type="InterPro" id="IPR037219">
    <property type="entry name" value="Peptidase_M41-like"/>
</dbReference>
<evidence type="ECO:0000256" key="1">
    <source>
        <dbReference type="SAM" id="Phobius"/>
    </source>
</evidence>
<dbReference type="AlphaFoldDB" id="A0A106DR78"/>
<feature type="transmembrane region" description="Helical" evidence="1">
    <location>
        <begin position="12"/>
        <end position="35"/>
    </location>
</feature>
<dbReference type="SUPFAM" id="SSF140990">
    <property type="entry name" value="FtsH protease domain-like"/>
    <property type="match status" value="1"/>
</dbReference>
<dbReference type="Proteomes" id="UP000062317">
    <property type="component" value="Unassembled WGS sequence"/>
</dbReference>
<protein>
    <recommendedName>
        <fullName evidence="4">Peptidase M41 domain-containing protein</fullName>
    </recommendedName>
</protein>
<comment type="caution">
    <text evidence="2">The sequence shown here is derived from an EMBL/GenBank/DDBJ whole genome shotgun (WGS) entry which is preliminary data.</text>
</comment>
<proteinExistence type="predicted"/>
<evidence type="ECO:0008006" key="4">
    <source>
        <dbReference type="Google" id="ProtNLM"/>
    </source>
</evidence>
<dbReference type="GO" id="GO:0004222">
    <property type="term" value="F:metalloendopeptidase activity"/>
    <property type="evidence" value="ECO:0007669"/>
    <property type="project" value="InterPro"/>
</dbReference>
<dbReference type="GO" id="GO:0005524">
    <property type="term" value="F:ATP binding"/>
    <property type="evidence" value="ECO:0007669"/>
    <property type="project" value="InterPro"/>
</dbReference>
<sequence>MERETNRDAIRALPYMFRAYLITVAIAFLIVTVVTRERGTLPRYAAIALGFAAGFAMPFVHRYLKRLRGRVLGAGGSWPTWPGWRVAGSTIAARLMRLGVENAVIIGGVALIYAWGKSAPAPASLPEPAATIYGVAWQCGWLWFMIWAVYRCLLAIGGAQHGFLTVVRGILARTVMLTLASVAICKFSPMLVTLIQEMEARPHATLATAIGLLIVYGVFGFVDRWVDLPGRQYVVVRAAIAEARASVSESRRRPRTESEVRRTAIHEAGHALLYAAMPSLPEDFVVKVFWDLGPNDRYRGFVRSAANCQTAQVESVSHWKMLFDLAGTVAEKIVYGVRADGSIEDNTRWTRAAQEYLACGYGEVYFEEPATELEAECNQRALNRLKSAHYEALETFLDANRALLDELADRLLTDGELDHKGIAPYLAQVTFTQAVRPLPSESIV</sequence>